<proteinExistence type="predicted"/>
<dbReference type="SUPFAM" id="SSF46689">
    <property type="entry name" value="Homeodomain-like"/>
    <property type="match status" value="3"/>
</dbReference>
<keyword evidence="2 3" id="KW-0539">Nucleus</keyword>
<sequence>NKHLSPLLYAKLAEDIGLSRKQVRDWFREEREKENVLKRKRETKESNCNGSKMKLAKPPSAVEKLEKFYAENRYPSKTDYPKLAEEVGLLKKQVTEWFHHRRYLERHSTKLKEKESENAGAKETSKDFRIRRIKLPHVVRKLEKYFRVFKNARKVEKESIAKELGLSASEVTRWFCTRQNKERRLRVLQKEEGKQKGGNHIEESTNVPVQIQEEEIKWKNSNHAEERTDVSVQIKEERCEDNATLKIHLLAGAQAMLHNPRLIPSQVLYMPVVRTCLVNEDQPTWLTPIADEDGSLHKLVKGKSIMQREEDLV</sequence>
<dbReference type="Gene3D" id="1.10.10.60">
    <property type="entry name" value="Homeodomain-like"/>
    <property type="match status" value="3"/>
</dbReference>
<dbReference type="EMBL" id="JAHRHJ020000002">
    <property type="protein sequence ID" value="KAH9325990.1"/>
    <property type="molecule type" value="Genomic_DNA"/>
</dbReference>
<protein>
    <recommendedName>
        <fullName evidence="5">Homeobox domain-containing protein</fullName>
    </recommendedName>
</protein>
<organism evidence="6 7">
    <name type="scientific">Taxus chinensis</name>
    <name type="common">Chinese yew</name>
    <name type="synonym">Taxus wallichiana var. chinensis</name>
    <dbReference type="NCBI Taxonomy" id="29808"/>
    <lineage>
        <taxon>Eukaryota</taxon>
        <taxon>Viridiplantae</taxon>
        <taxon>Streptophyta</taxon>
        <taxon>Embryophyta</taxon>
        <taxon>Tracheophyta</taxon>
        <taxon>Spermatophyta</taxon>
        <taxon>Pinopsida</taxon>
        <taxon>Pinidae</taxon>
        <taxon>Conifers II</taxon>
        <taxon>Cupressales</taxon>
        <taxon>Taxaceae</taxon>
        <taxon>Taxus</taxon>
    </lineage>
</organism>
<name>A0AA38GQ89_TAXCH</name>
<dbReference type="AlphaFoldDB" id="A0AA38GQ89"/>
<keyword evidence="2 3" id="KW-0238">DNA-binding</keyword>
<feature type="domain" description="Homeobox" evidence="5">
    <location>
        <begin position="1"/>
        <end position="37"/>
    </location>
</feature>
<dbReference type="InterPro" id="IPR001356">
    <property type="entry name" value="HD"/>
</dbReference>
<evidence type="ECO:0000256" key="4">
    <source>
        <dbReference type="SAM" id="MobiDB-lite"/>
    </source>
</evidence>
<dbReference type="InterPro" id="IPR009057">
    <property type="entry name" value="Homeodomain-like_sf"/>
</dbReference>
<dbReference type="Proteomes" id="UP000824469">
    <property type="component" value="Unassembled WGS sequence"/>
</dbReference>
<evidence type="ECO:0000313" key="7">
    <source>
        <dbReference type="Proteomes" id="UP000824469"/>
    </source>
</evidence>
<feature type="DNA-binding region" description="Homeobox" evidence="2">
    <location>
        <begin position="3"/>
        <end position="38"/>
    </location>
</feature>
<evidence type="ECO:0000259" key="5">
    <source>
        <dbReference type="PROSITE" id="PS50071"/>
    </source>
</evidence>
<feature type="domain" description="Homeobox" evidence="5">
    <location>
        <begin position="125"/>
        <end position="185"/>
    </location>
</feature>
<comment type="subcellular location">
    <subcellularLocation>
        <location evidence="1 2 3">Nucleus</location>
    </subcellularLocation>
</comment>
<dbReference type="Pfam" id="PF00046">
    <property type="entry name" value="Homeodomain"/>
    <property type="match status" value="2"/>
</dbReference>
<dbReference type="PANTHER" id="PTHR47713:SF2">
    <property type="entry name" value="HOMEODOMAIN-LIKE SUPERFAMILY PROTEIN"/>
    <property type="match status" value="1"/>
</dbReference>
<dbReference type="PROSITE" id="PS50071">
    <property type="entry name" value="HOMEOBOX_2"/>
    <property type="match status" value="3"/>
</dbReference>
<keyword evidence="2 3" id="KW-0371">Homeobox</keyword>
<gene>
    <name evidence="6" type="ORF">KI387_006168</name>
</gene>
<reference evidence="6 7" key="1">
    <citation type="journal article" date="2021" name="Nat. Plants">
        <title>The Taxus genome provides insights into paclitaxel biosynthesis.</title>
        <authorList>
            <person name="Xiong X."/>
            <person name="Gou J."/>
            <person name="Liao Q."/>
            <person name="Li Y."/>
            <person name="Zhou Q."/>
            <person name="Bi G."/>
            <person name="Li C."/>
            <person name="Du R."/>
            <person name="Wang X."/>
            <person name="Sun T."/>
            <person name="Guo L."/>
            <person name="Liang H."/>
            <person name="Lu P."/>
            <person name="Wu Y."/>
            <person name="Zhang Z."/>
            <person name="Ro D.K."/>
            <person name="Shang Y."/>
            <person name="Huang S."/>
            <person name="Yan J."/>
        </authorList>
    </citation>
    <scope>NUCLEOTIDE SEQUENCE [LARGE SCALE GENOMIC DNA]</scope>
    <source>
        <strain evidence="6">Ta-2019</strain>
    </source>
</reference>
<evidence type="ECO:0000313" key="6">
    <source>
        <dbReference type="EMBL" id="KAH9325990.1"/>
    </source>
</evidence>
<feature type="non-terminal residue" evidence="6">
    <location>
        <position position="1"/>
    </location>
</feature>
<feature type="DNA-binding region" description="Homeobox" evidence="2">
    <location>
        <begin position="127"/>
        <end position="186"/>
    </location>
</feature>
<feature type="region of interest" description="Disordered" evidence="4">
    <location>
        <begin position="34"/>
        <end position="56"/>
    </location>
</feature>
<dbReference type="GO" id="GO:0003677">
    <property type="term" value="F:DNA binding"/>
    <property type="evidence" value="ECO:0007669"/>
    <property type="project" value="UniProtKB-UniRule"/>
</dbReference>
<accession>A0AA38GQ89</accession>
<keyword evidence="7" id="KW-1185">Reference proteome</keyword>
<evidence type="ECO:0000256" key="2">
    <source>
        <dbReference type="PROSITE-ProRule" id="PRU00108"/>
    </source>
</evidence>
<feature type="DNA-binding region" description="Homeobox" evidence="2">
    <location>
        <begin position="50"/>
        <end position="109"/>
    </location>
</feature>
<evidence type="ECO:0000256" key="3">
    <source>
        <dbReference type="RuleBase" id="RU000682"/>
    </source>
</evidence>
<feature type="compositionally biased region" description="Basic and acidic residues" evidence="4">
    <location>
        <begin position="34"/>
        <end position="45"/>
    </location>
</feature>
<evidence type="ECO:0000256" key="1">
    <source>
        <dbReference type="ARBA" id="ARBA00004123"/>
    </source>
</evidence>
<feature type="domain" description="Homeobox" evidence="5">
    <location>
        <begin position="48"/>
        <end position="108"/>
    </location>
</feature>
<dbReference type="PANTHER" id="PTHR47713">
    <property type="entry name" value="HOMEODOMAIN-LIKE SUPERFAMILY PROTEIN"/>
    <property type="match status" value="1"/>
</dbReference>
<dbReference type="SMART" id="SM00389">
    <property type="entry name" value="HOX"/>
    <property type="match status" value="2"/>
</dbReference>
<dbReference type="GO" id="GO:0005634">
    <property type="term" value="C:nucleus"/>
    <property type="evidence" value="ECO:0007669"/>
    <property type="project" value="UniProtKB-SubCell"/>
</dbReference>
<dbReference type="CDD" id="cd00086">
    <property type="entry name" value="homeodomain"/>
    <property type="match status" value="2"/>
</dbReference>
<comment type="caution">
    <text evidence="6">The sequence shown here is derived from an EMBL/GenBank/DDBJ whole genome shotgun (WGS) entry which is preliminary data.</text>
</comment>